<organism evidence="2 3">
    <name type="scientific">Natronorubrum tibetense GA33</name>
    <dbReference type="NCBI Taxonomy" id="1114856"/>
    <lineage>
        <taxon>Archaea</taxon>
        <taxon>Methanobacteriati</taxon>
        <taxon>Methanobacteriota</taxon>
        <taxon>Stenosarchaea group</taxon>
        <taxon>Halobacteria</taxon>
        <taxon>Halobacteriales</taxon>
        <taxon>Natrialbaceae</taxon>
        <taxon>Natronorubrum</taxon>
    </lineage>
</organism>
<keyword evidence="1" id="KW-0472">Membrane</keyword>
<evidence type="ECO:0000313" key="2">
    <source>
        <dbReference type="EMBL" id="ELY39223.1"/>
    </source>
</evidence>
<sequence length="120" mass="12875">MERKERTRETRTNDRWTGISLVVLGSVGIVLVSAYEPAGEQLGIEGIVAGVLLQLAGLFVLFDPLRTVLDRWTGVSWILLGSGMIGIVLVLDPVRPSTTVSGIVIGVGVILYGLFAISRL</sequence>
<dbReference type="EMBL" id="AOHW01000038">
    <property type="protein sequence ID" value="ELY39223.1"/>
    <property type="molecule type" value="Genomic_DNA"/>
</dbReference>
<dbReference type="Proteomes" id="UP000011599">
    <property type="component" value="Unassembled WGS sequence"/>
</dbReference>
<proteinExistence type="predicted"/>
<keyword evidence="1" id="KW-0812">Transmembrane</keyword>
<evidence type="ECO:0000256" key="1">
    <source>
        <dbReference type="SAM" id="Phobius"/>
    </source>
</evidence>
<protein>
    <submittedName>
        <fullName evidence="2">Uncharacterized protein</fullName>
    </submittedName>
</protein>
<feature type="transmembrane region" description="Helical" evidence="1">
    <location>
        <begin position="41"/>
        <end position="62"/>
    </location>
</feature>
<feature type="transmembrane region" description="Helical" evidence="1">
    <location>
        <begin position="97"/>
        <end position="117"/>
    </location>
</feature>
<gene>
    <name evidence="2" type="ORF">C496_15237</name>
</gene>
<dbReference type="PATRIC" id="fig|1114856.3.peg.3158"/>
<dbReference type="STRING" id="1114856.GCA_000383975_04531"/>
<evidence type="ECO:0000313" key="3">
    <source>
        <dbReference type="Proteomes" id="UP000011599"/>
    </source>
</evidence>
<feature type="transmembrane region" description="Helical" evidence="1">
    <location>
        <begin position="74"/>
        <end position="91"/>
    </location>
</feature>
<dbReference type="AlphaFoldDB" id="L9VSI0"/>
<keyword evidence="3" id="KW-1185">Reference proteome</keyword>
<name>L9VSI0_9EURY</name>
<reference evidence="2 3" key="1">
    <citation type="journal article" date="2014" name="PLoS Genet.">
        <title>Phylogenetically driven sequencing of extremely halophilic archaea reveals strategies for static and dynamic osmo-response.</title>
        <authorList>
            <person name="Becker E.A."/>
            <person name="Seitzer P.M."/>
            <person name="Tritt A."/>
            <person name="Larsen D."/>
            <person name="Krusor M."/>
            <person name="Yao A.I."/>
            <person name="Wu D."/>
            <person name="Madern D."/>
            <person name="Eisen J.A."/>
            <person name="Darling A.E."/>
            <person name="Facciotti M.T."/>
        </authorList>
    </citation>
    <scope>NUCLEOTIDE SEQUENCE [LARGE SCALE GENOMIC DNA]</scope>
    <source>
        <strain evidence="2 3">GA33</strain>
    </source>
</reference>
<comment type="caution">
    <text evidence="2">The sequence shown here is derived from an EMBL/GenBank/DDBJ whole genome shotgun (WGS) entry which is preliminary data.</text>
</comment>
<accession>L9VSI0</accession>
<keyword evidence="1" id="KW-1133">Transmembrane helix</keyword>
<feature type="transmembrane region" description="Helical" evidence="1">
    <location>
        <begin position="16"/>
        <end position="35"/>
    </location>
</feature>